<evidence type="ECO:0000313" key="2">
    <source>
        <dbReference type="EMBL" id="RHD59078.1"/>
    </source>
</evidence>
<dbReference type="InterPro" id="IPR011646">
    <property type="entry name" value="KAP_P-loop"/>
</dbReference>
<accession>A0A414G2C0</accession>
<dbReference type="RefSeq" id="WP_118162938.1">
    <property type="nucleotide sequence ID" value="NZ_QSJG01000001.1"/>
</dbReference>
<dbReference type="SUPFAM" id="SSF52540">
    <property type="entry name" value="P-loop containing nucleoside triphosphate hydrolases"/>
    <property type="match status" value="1"/>
</dbReference>
<comment type="caution">
    <text evidence="2">The sequence shown here is derived from an EMBL/GenBank/DDBJ whole genome shotgun (WGS) entry which is preliminary data.</text>
</comment>
<evidence type="ECO:0000313" key="3">
    <source>
        <dbReference type="Proteomes" id="UP000284361"/>
    </source>
</evidence>
<dbReference type="PANTHER" id="PTHR22674:SF6">
    <property type="entry name" value="NTPASE KAP FAMILY P-LOOP DOMAIN-CONTAINING PROTEIN 1"/>
    <property type="match status" value="1"/>
</dbReference>
<dbReference type="Proteomes" id="UP000284361">
    <property type="component" value="Unassembled WGS sequence"/>
</dbReference>
<reference evidence="2 3" key="1">
    <citation type="submission" date="2018-08" db="EMBL/GenBank/DDBJ databases">
        <title>A genome reference for cultivated species of the human gut microbiota.</title>
        <authorList>
            <person name="Zou Y."/>
            <person name="Xue W."/>
            <person name="Luo G."/>
        </authorList>
    </citation>
    <scope>NUCLEOTIDE SEQUENCE [LARGE SCALE GENOMIC DNA]</scope>
    <source>
        <strain evidence="2 3">AM31-10</strain>
    </source>
</reference>
<dbReference type="EMBL" id="QSJG01000001">
    <property type="protein sequence ID" value="RHD59078.1"/>
    <property type="molecule type" value="Genomic_DNA"/>
</dbReference>
<gene>
    <name evidence="2" type="ORF">DW789_00955</name>
</gene>
<dbReference type="AlphaFoldDB" id="A0A414G2C0"/>
<dbReference type="PANTHER" id="PTHR22674">
    <property type="entry name" value="NTPASE, KAP FAMILY P-LOOP DOMAIN-CONTAINING 1"/>
    <property type="match status" value="1"/>
</dbReference>
<feature type="domain" description="KAP NTPase" evidence="1">
    <location>
        <begin position="31"/>
        <end position="375"/>
    </location>
</feature>
<evidence type="ECO:0000259" key="1">
    <source>
        <dbReference type="Pfam" id="PF07693"/>
    </source>
</evidence>
<organism evidence="2 3">
    <name type="scientific">Phocaeicola plebeius</name>
    <dbReference type="NCBI Taxonomy" id="310297"/>
    <lineage>
        <taxon>Bacteria</taxon>
        <taxon>Pseudomonadati</taxon>
        <taxon>Bacteroidota</taxon>
        <taxon>Bacteroidia</taxon>
        <taxon>Bacteroidales</taxon>
        <taxon>Bacteroidaceae</taxon>
        <taxon>Phocaeicola</taxon>
    </lineage>
</organism>
<name>A0A414G2C0_9BACT</name>
<sequence>MWPDKEAEIDYLNFGYMVDMVVDIATNRDLSPSTIGLYGDWGSGKSSLMKLAQKKIEEKNTEIGDEKDSIKTLCIEFNGWLFEGYEDTKTSLCGVILDALADEKRFSKEITDYAKTLIKKIDFNKILGKGIKYGLDFFLTGGIGALTDLTLSSVLSTIKTNVSEVQAKDLEEILNKFKKDDKTRTEIKNFREEFKQLLQKSNVENIVVFIDELDRCLPDTVLEVFEAMRLFLFVEGMSFVIGADERLIQYSIKSKYKEVPGNNLDIGKEYLEKVIQYPLYIPQLTRAEVNQYLACLLLRETLTENQFKEILSIIYTLAPNQDFSMEQISDKAPDIAESCKKDMALARQISSVLAPSINGNPRQCKRFLNTLYMRLKLAKARNVALDKNILAKLMLAEYFNPEFFKAVTKPENRELFKAFEKGEELNDDNPFAVWKEKDWVKKWMQNGTRLDEEKLDKYVYFADVKNRYGQSSLDMLSPTARKCYEQLVDGTEMNRNAALKLVDKLVPGEKAIIASEVFAVIENTSTINVEVLRSYTEFCIKAGMTEDALKKLMEQPVSKYNAVACGQLASFISNLSPDKATMFNDYLSTNPELKSTIERQARLNSIVSSNKK</sequence>
<dbReference type="InterPro" id="IPR027417">
    <property type="entry name" value="P-loop_NTPase"/>
</dbReference>
<protein>
    <recommendedName>
        <fullName evidence="1">KAP NTPase domain-containing protein</fullName>
    </recommendedName>
</protein>
<proteinExistence type="predicted"/>
<dbReference type="Gene3D" id="3.40.50.300">
    <property type="entry name" value="P-loop containing nucleotide triphosphate hydrolases"/>
    <property type="match status" value="1"/>
</dbReference>
<dbReference type="Pfam" id="PF07693">
    <property type="entry name" value="KAP_NTPase"/>
    <property type="match status" value="1"/>
</dbReference>
<dbReference type="InterPro" id="IPR052754">
    <property type="entry name" value="NTPase_KAP_P-loop"/>
</dbReference>